<evidence type="ECO:0000313" key="1">
    <source>
        <dbReference type="EMBL" id="RXK86980.1"/>
    </source>
</evidence>
<sequence length="111" mass="13323">MYVTQLTGFYTVAIRDERLSSIHISVYMALFQYWNLNSFKNPIYITRREVMQKAKVQQTSYHKCMRELHAFGYIKYIPSYHPVLGSQVYIKNLIEEHSLKFNEVKYRSSNE</sequence>
<dbReference type="AlphaFoldDB" id="A0A4Q1DC99"/>
<name>A0A4Q1DC99_9BACT</name>
<keyword evidence="2" id="KW-1185">Reference proteome</keyword>
<evidence type="ECO:0000313" key="2">
    <source>
        <dbReference type="Proteomes" id="UP000290545"/>
    </source>
</evidence>
<evidence type="ECO:0008006" key="3">
    <source>
        <dbReference type="Google" id="ProtNLM"/>
    </source>
</evidence>
<gene>
    <name evidence="1" type="ORF">ESB13_09415</name>
</gene>
<dbReference type="OrthoDB" id="1442826at2"/>
<comment type="caution">
    <text evidence="1">The sequence shown here is derived from an EMBL/GenBank/DDBJ whole genome shotgun (WGS) entry which is preliminary data.</text>
</comment>
<dbReference type="Proteomes" id="UP000290545">
    <property type="component" value="Unassembled WGS sequence"/>
</dbReference>
<organism evidence="1 2">
    <name type="scientific">Filimonas effusa</name>
    <dbReference type="NCBI Taxonomy" id="2508721"/>
    <lineage>
        <taxon>Bacteria</taxon>
        <taxon>Pseudomonadati</taxon>
        <taxon>Bacteroidota</taxon>
        <taxon>Chitinophagia</taxon>
        <taxon>Chitinophagales</taxon>
        <taxon>Chitinophagaceae</taxon>
        <taxon>Filimonas</taxon>
    </lineage>
</organism>
<dbReference type="EMBL" id="SDHZ01000001">
    <property type="protein sequence ID" value="RXK86980.1"/>
    <property type="molecule type" value="Genomic_DNA"/>
</dbReference>
<proteinExistence type="predicted"/>
<reference evidence="1 2" key="1">
    <citation type="submission" date="2019-01" db="EMBL/GenBank/DDBJ databases">
        <title>Filimonas sp. strain TTM-71.</title>
        <authorList>
            <person name="Chen W.-M."/>
        </authorList>
    </citation>
    <scope>NUCLEOTIDE SEQUENCE [LARGE SCALE GENOMIC DNA]</scope>
    <source>
        <strain evidence="1 2">TTM-71</strain>
    </source>
</reference>
<protein>
    <recommendedName>
        <fullName evidence="3">Helix-turn-helix domain-containing protein</fullName>
    </recommendedName>
</protein>
<accession>A0A4Q1DC99</accession>